<evidence type="ECO:0000256" key="5">
    <source>
        <dbReference type="ARBA" id="ARBA00023136"/>
    </source>
</evidence>
<evidence type="ECO:0000313" key="8">
    <source>
        <dbReference type="Proteomes" id="UP000016567"/>
    </source>
</evidence>
<evidence type="ECO:0000256" key="3">
    <source>
        <dbReference type="ARBA" id="ARBA00022692"/>
    </source>
</evidence>
<dbReference type="PANTHER" id="PTHR34478:SF1">
    <property type="entry name" value="PROTEIN LEMA"/>
    <property type="match status" value="1"/>
</dbReference>
<protein>
    <recommendedName>
        <fullName evidence="9">LemA family protein</fullName>
    </recommendedName>
</protein>
<dbReference type="SUPFAM" id="SSF140478">
    <property type="entry name" value="LemA-like"/>
    <property type="match status" value="1"/>
</dbReference>
<dbReference type="OrthoDB" id="9804152at2"/>
<gene>
    <name evidence="7" type="ORF">VAZ01S_048_00300</name>
</gene>
<dbReference type="STRING" id="1219077.VAZ01S_048_00300"/>
<evidence type="ECO:0000256" key="4">
    <source>
        <dbReference type="ARBA" id="ARBA00022989"/>
    </source>
</evidence>
<feature type="transmembrane region" description="Helical" evidence="6">
    <location>
        <begin position="6"/>
        <end position="25"/>
    </location>
</feature>
<dbReference type="InterPro" id="IPR007156">
    <property type="entry name" value="MamQ_LemA"/>
</dbReference>
<keyword evidence="8" id="KW-1185">Reference proteome</keyword>
<evidence type="ECO:0008006" key="9">
    <source>
        <dbReference type="Google" id="ProtNLM"/>
    </source>
</evidence>
<keyword evidence="3 6" id="KW-0812">Transmembrane</keyword>
<dbReference type="RefSeq" id="WP_021710370.1">
    <property type="nucleotide sequence ID" value="NZ_BAOB01000198.1"/>
</dbReference>
<dbReference type="Pfam" id="PF04011">
    <property type="entry name" value="LemA"/>
    <property type="match status" value="1"/>
</dbReference>
<dbReference type="Gene3D" id="1.20.1440.20">
    <property type="entry name" value="LemA-like domain"/>
    <property type="match status" value="1"/>
</dbReference>
<proteinExistence type="inferred from homology"/>
<evidence type="ECO:0000313" key="7">
    <source>
        <dbReference type="EMBL" id="GAD76623.1"/>
    </source>
</evidence>
<evidence type="ECO:0000256" key="1">
    <source>
        <dbReference type="ARBA" id="ARBA00004167"/>
    </source>
</evidence>
<evidence type="ECO:0000256" key="2">
    <source>
        <dbReference type="ARBA" id="ARBA00008854"/>
    </source>
</evidence>
<dbReference type="GO" id="GO:0016020">
    <property type="term" value="C:membrane"/>
    <property type="evidence" value="ECO:0007669"/>
    <property type="project" value="UniProtKB-SubCell"/>
</dbReference>
<comment type="similarity">
    <text evidence="2">Belongs to the LemA family.</text>
</comment>
<accession>U3CE75</accession>
<sequence>MEIWIISAITLLIIITIIIIYNGIISRDNAVRRAWANVINQERQKNKIISHLEELTTQYRGFEHTVLKQITELRAAINDLDDSSLDKAALGKAETKTKDLVTGLKVAVENYPELQASNLYNNLMKQIAEQQENIGASIRIFNQNVELFNTGIQVFPNSLVNSLLNKKEILSTFKDSDAENAFEYKPNFS</sequence>
<reference evidence="7 8" key="1">
    <citation type="submission" date="2013-09" db="EMBL/GenBank/DDBJ databases">
        <title>Whole genome shotgun sequence of Vibrio azureus NBRC 104587.</title>
        <authorList>
            <person name="Isaki S."/>
            <person name="Hosoyama A."/>
            <person name="Numata M."/>
            <person name="Hashimoto M."/>
            <person name="Hosoyama Y."/>
            <person name="Tsuchikane K."/>
            <person name="Noguchi M."/>
            <person name="Hirakata S."/>
            <person name="Ichikawa N."/>
            <person name="Ohji S."/>
            <person name="Yamazoe A."/>
            <person name="Fujita N."/>
        </authorList>
    </citation>
    <scope>NUCLEOTIDE SEQUENCE [LARGE SCALE GENOMIC DNA]</scope>
    <source>
        <strain evidence="7 8">NBRC 104587</strain>
    </source>
</reference>
<dbReference type="eggNOG" id="COG1704">
    <property type="taxonomic scope" value="Bacteria"/>
</dbReference>
<dbReference type="Proteomes" id="UP000016567">
    <property type="component" value="Unassembled WGS sequence"/>
</dbReference>
<comment type="caution">
    <text evidence="7">The sequence shown here is derived from an EMBL/GenBank/DDBJ whole genome shotgun (WGS) entry which is preliminary data.</text>
</comment>
<dbReference type="PANTHER" id="PTHR34478">
    <property type="entry name" value="PROTEIN LEMA"/>
    <property type="match status" value="1"/>
</dbReference>
<keyword evidence="5 6" id="KW-0472">Membrane</keyword>
<organism evidence="7 8">
    <name type="scientific">Vibrio azureus NBRC 104587</name>
    <dbReference type="NCBI Taxonomy" id="1219077"/>
    <lineage>
        <taxon>Bacteria</taxon>
        <taxon>Pseudomonadati</taxon>
        <taxon>Pseudomonadota</taxon>
        <taxon>Gammaproteobacteria</taxon>
        <taxon>Vibrionales</taxon>
        <taxon>Vibrionaceae</taxon>
        <taxon>Vibrio</taxon>
    </lineage>
</organism>
<dbReference type="InterPro" id="IPR023353">
    <property type="entry name" value="LemA-like_dom_sf"/>
</dbReference>
<evidence type="ECO:0000256" key="6">
    <source>
        <dbReference type="SAM" id="Phobius"/>
    </source>
</evidence>
<dbReference type="EMBL" id="BATL01000048">
    <property type="protein sequence ID" value="GAD76623.1"/>
    <property type="molecule type" value="Genomic_DNA"/>
</dbReference>
<keyword evidence="4 6" id="KW-1133">Transmembrane helix</keyword>
<comment type="subcellular location">
    <subcellularLocation>
        <location evidence="1">Membrane</location>
        <topology evidence="1">Single-pass membrane protein</topology>
    </subcellularLocation>
</comment>
<dbReference type="AlphaFoldDB" id="U3CE75"/>
<name>U3CE75_9VIBR</name>